<dbReference type="RefSeq" id="WP_255916601.1">
    <property type="nucleotide sequence ID" value="NZ_JANFQO010000030.1"/>
</dbReference>
<evidence type="ECO:0000313" key="2">
    <source>
        <dbReference type="Proteomes" id="UP001165498"/>
    </source>
</evidence>
<reference evidence="1" key="1">
    <citation type="submission" date="2022-07" db="EMBL/GenBank/DDBJ databases">
        <title>Tahibacter sp., a new gammaproteobacterium isolated from the silt sample collected at pig farm.</title>
        <authorList>
            <person name="Chen H."/>
        </authorList>
    </citation>
    <scope>NUCLEOTIDE SEQUENCE</scope>
    <source>
        <strain evidence="1">P2K</strain>
    </source>
</reference>
<keyword evidence="2" id="KW-1185">Reference proteome</keyword>
<protein>
    <recommendedName>
        <fullName evidence="3">Ricin-type beta-trefoil lectin protein</fullName>
    </recommendedName>
</protein>
<evidence type="ECO:0000313" key="1">
    <source>
        <dbReference type="EMBL" id="MCQ4167414.1"/>
    </source>
</evidence>
<proteinExistence type="predicted"/>
<name>A0ABT1QYP7_9GAMM</name>
<organism evidence="1 2">
    <name type="scientific">Tahibacter harae</name>
    <dbReference type="NCBI Taxonomy" id="2963937"/>
    <lineage>
        <taxon>Bacteria</taxon>
        <taxon>Pseudomonadati</taxon>
        <taxon>Pseudomonadota</taxon>
        <taxon>Gammaproteobacteria</taxon>
        <taxon>Lysobacterales</taxon>
        <taxon>Rhodanobacteraceae</taxon>
        <taxon>Tahibacter</taxon>
    </lineage>
</organism>
<dbReference type="Proteomes" id="UP001165498">
    <property type="component" value="Unassembled WGS sequence"/>
</dbReference>
<accession>A0ABT1QYP7</accession>
<dbReference type="EMBL" id="JANFQO010000030">
    <property type="protein sequence ID" value="MCQ4167414.1"/>
    <property type="molecule type" value="Genomic_DNA"/>
</dbReference>
<gene>
    <name evidence="1" type="ORF">NM961_22085</name>
</gene>
<comment type="caution">
    <text evidence="1">The sequence shown here is derived from an EMBL/GenBank/DDBJ whole genome shotgun (WGS) entry which is preliminary data.</text>
</comment>
<sequence length="183" mass="20076">MASTYNVLICSPAGFLQQQRLCLSVDPADGSSLIVAARDPDSTLQHWIVMDLGNSNFAFWNDPLHVLVADMDTGALSLRYKPAGPYAPYATDEFWNGALNQSLADFIKNAFVQFGQGIAGLFSGATHIHWPGVAMRPNFDYNRNLNILGDGPWAPGRRVAAWDGWGGGDPNELWWLEARPLTP</sequence>
<evidence type="ECO:0008006" key="3">
    <source>
        <dbReference type="Google" id="ProtNLM"/>
    </source>
</evidence>